<dbReference type="PANTHER" id="PTHR46438:SF2">
    <property type="entry name" value="ALPHA_BETA-HYDROLASES SUPERFAMILY PROTEIN"/>
    <property type="match status" value="1"/>
</dbReference>
<dbReference type="PRINTS" id="PR00412">
    <property type="entry name" value="EPOXHYDRLASE"/>
</dbReference>
<evidence type="ECO:0000313" key="2">
    <source>
        <dbReference type="EMBL" id="KKZ12204.1"/>
    </source>
</evidence>
<evidence type="ECO:0000259" key="1">
    <source>
        <dbReference type="Pfam" id="PF12697"/>
    </source>
</evidence>
<dbReference type="InterPro" id="IPR029058">
    <property type="entry name" value="AB_hydrolase_fold"/>
</dbReference>
<dbReference type="Gene3D" id="3.40.50.1820">
    <property type="entry name" value="alpha/beta hydrolase"/>
    <property type="match status" value="1"/>
</dbReference>
<dbReference type="PATRIC" id="fig|1604020.3.peg.688"/>
<comment type="caution">
    <text evidence="2">The sequence shown here is derived from an EMBL/GenBank/DDBJ whole genome shotgun (WGS) entry which is preliminary data.</text>
</comment>
<dbReference type="Pfam" id="PF12697">
    <property type="entry name" value="Abhydrolase_6"/>
    <property type="match status" value="1"/>
</dbReference>
<dbReference type="InterPro" id="IPR000073">
    <property type="entry name" value="AB_hydrolase_1"/>
</dbReference>
<name>A0A0G2HL18_9SYNE</name>
<dbReference type="InterPro" id="IPR000639">
    <property type="entry name" value="Epox_hydrolase-like"/>
</dbReference>
<dbReference type="GO" id="GO:0003824">
    <property type="term" value="F:catalytic activity"/>
    <property type="evidence" value="ECO:0007669"/>
    <property type="project" value="InterPro"/>
</dbReference>
<evidence type="ECO:0000313" key="3">
    <source>
        <dbReference type="Proteomes" id="UP000035067"/>
    </source>
</evidence>
<dbReference type="Proteomes" id="UP000035067">
    <property type="component" value="Unassembled WGS sequence"/>
</dbReference>
<organism evidence="2 3">
    <name type="scientific">Candidatus Synechococcus spongiarum SP3</name>
    <dbReference type="NCBI Taxonomy" id="1604020"/>
    <lineage>
        <taxon>Bacteria</taxon>
        <taxon>Bacillati</taxon>
        <taxon>Cyanobacteriota</taxon>
        <taxon>Cyanophyceae</taxon>
        <taxon>Synechococcales</taxon>
        <taxon>Synechococcaceae</taxon>
        <taxon>Synechococcus</taxon>
    </lineage>
</organism>
<dbReference type="EMBL" id="JXQG01000026">
    <property type="protein sequence ID" value="KKZ12204.1"/>
    <property type="molecule type" value="Genomic_DNA"/>
</dbReference>
<sequence>MAAAGETTDWGQVSVLHWQGQPLQVRRLGCDGGPPLVLIHGFAAAAGHWRANAPAFAAAGWRVYGLDLLGFGASAQPFLVQDNRTWAQQVLHLVEQSIQEPVVIVGHSLGALVGLTAAVVRPERVKALVLAPLQDPTLLKPQPRRHSFCRRWQQLLRILQRWLAPWRLILWLFSQPWLLALGLRAAYKQRHRLDPALLRLFSRPCRRSGAARSLAGMTMGMGRRPLWATAPALLRRVACPVLVLRGQEDRLAPEAMAKAVVRLRPDLPCQVLEGCGHCPHDEDPKRFNGVVLAWLRETFPS</sequence>
<dbReference type="PANTHER" id="PTHR46438">
    <property type="entry name" value="ALPHA/BETA-HYDROLASES SUPERFAMILY PROTEIN"/>
    <property type="match status" value="1"/>
</dbReference>
<feature type="domain" description="AB hydrolase-1" evidence="1">
    <location>
        <begin position="36"/>
        <end position="288"/>
    </location>
</feature>
<accession>A0A0G2HL18</accession>
<protein>
    <recommendedName>
        <fullName evidence="1">AB hydrolase-1 domain-containing protein</fullName>
    </recommendedName>
</protein>
<reference evidence="2 3" key="1">
    <citation type="submission" date="2015-01" db="EMBL/GenBank/DDBJ databases">
        <title>Lifestyle Evolution in Cyanobacterial Symbionts of Sponges.</title>
        <authorList>
            <person name="Burgsdorf I."/>
            <person name="Slaby B.M."/>
            <person name="Handley K.M."/>
            <person name="Haber M."/>
            <person name="Blom J."/>
            <person name="Marshall C.W."/>
            <person name="Gilbert J.A."/>
            <person name="Hentschel U."/>
            <person name="Steindler L."/>
        </authorList>
    </citation>
    <scope>NUCLEOTIDE SEQUENCE [LARGE SCALE GENOMIC DNA]</scope>
    <source>
        <strain evidence="2">SP3</strain>
    </source>
</reference>
<gene>
    <name evidence="2" type="ORF">TE42_05445</name>
</gene>
<dbReference type="AlphaFoldDB" id="A0A0G2HL18"/>
<dbReference type="SUPFAM" id="SSF53474">
    <property type="entry name" value="alpha/beta-Hydrolases"/>
    <property type="match status" value="1"/>
</dbReference>
<dbReference type="PRINTS" id="PR00111">
    <property type="entry name" value="ABHYDROLASE"/>
</dbReference>
<proteinExistence type="predicted"/>